<dbReference type="GO" id="GO:0005634">
    <property type="term" value="C:nucleus"/>
    <property type="evidence" value="ECO:0007669"/>
    <property type="project" value="UniProtKB-SubCell"/>
</dbReference>
<dbReference type="AlphaFoldDB" id="A0A914VDZ4"/>
<evidence type="ECO:0000259" key="7">
    <source>
        <dbReference type="Pfam" id="PF00125"/>
    </source>
</evidence>
<evidence type="ECO:0000256" key="4">
    <source>
        <dbReference type="ARBA" id="ARBA00023269"/>
    </source>
</evidence>
<dbReference type="PANTHER" id="PTHR23430">
    <property type="entry name" value="HISTONE H2A"/>
    <property type="match status" value="1"/>
</dbReference>
<proteinExistence type="inferred from homology"/>
<dbReference type="SUPFAM" id="SSF47113">
    <property type="entry name" value="Histone-fold"/>
    <property type="match status" value="1"/>
</dbReference>
<dbReference type="Pfam" id="PF00125">
    <property type="entry name" value="Histone"/>
    <property type="match status" value="1"/>
</dbReference>
<feature type="domain" description="Core Histone H2A/H2B/H3" evidence="7">
    <location>
        <begin position="72"/>
        <end position="149"/>
    </location>
</feature>
<evidence type="ECO:0000256" key="1">
    <source>
        <dbReference type="ARBA" id="ARBA00004286"/>
    </source>
</evidence>
<comment type="subcellular location">
    <subcellularLocation>
        <location evidence="1">Chromosome</location>
    </subcellularLocation>
    <subcellularLocation>
        <location evidence="5">Nucleus</location>
    </subcellularLocation>
</comment>
<accession>A0A914VDZ4</accession>
<keyword evidence="4 5" id="KW-0544">Nucleosome core</keyword>
<organism evidence="9 10">
    <name type="scientific">Plectus sambesii</name>
    <dbReference type="NCBI Taxonomy" id="2011161"/>
    <lineage>
        <taxon>Eukaryota</taxon>
        <taxon>Metazoa</taxon>
        <taxon>Ecdysozoa</taxon>
        <taxon>Nematoda</taxon>
        <taxon>Chromadorea</taxon>
        <taxon>Plectida</taxon>
        <taxon>Plectina</taxon>
        <taxon>Plectoidea</taxon>
        <taxon>Plectidae</taxon>
        <taxon>Plectus</taxon>
    </lineage>
</organism>
<dbReference type="Proteomes" id="UP000887566">
    <property type="component" value="Unplaced"/>
</dbReference>
<dbReference type="WBParaSite" id="PSAMB.scaffold1835size27491.g15120.t1">
    <property type="protein sequence ID" value="PSAMB.scaffold1835size27491.g15120.t1"/>
    <property type="gene ID" value="PSAMB.scaffold1835size27491.g15120"/>
</dbReference>
<comment type="subunit">
    <text evidence="5">The nucleosome is a histone octamer containing two molecules each of H2A, H2B, H3 and H4 assembled in one H3-H4 heterotetramer and two H2A-H2B heterodimers. The octamer wraps approximately 147 bp of DNA.</text>
</comment>
<feature type="compositionally biased region" description="Low complexity" evidence="6">
    <location>
        <begin position="23"/>
        <end position="32"/>
    </location>
</feature>
<protein>
    <recommendedName>
        <fullName evidence="5">Histone H2A</fullName>
    </recommendedName>
</protein>
<evidence type="ECO:0000313" key="9">
    <source>
        <dbReference type="Proteomes" id="UP000887566"/>
    </source>
</evidence>
<name>A0A914VDZ4_9BILA</name>
<feature type="region of interest" description="Disordered" evidence="6">
    <location>
        <begin position="1"/>
        <end position="74"/>
    </location>
</feature>
<sequence length="196" mass="20984">MSPTKAQTKKMMPQANLYPSDQRGGSVSSALRSRSKSPAVVTTKETATNAAPSKPPGRLQTARSGGAKAMSAAKPISKSARAGLQFPIGRIITMLRKGRYAKRISVGAGVYLAGVLEYMAAEVLELAGNEAKYSKKMRIIPRHVQLAIRQDEELTKLLANVTIAQGGVIPMIHNALLQDKKKSKALMLSDVNGIPF</sequence>
<keyword evidence="9" id="KW-1185">Reference proteome</keyword>
<keyword evidence="3" id="KW-1017">Isopeptide bond</keyword>
<keyword evidence="2 5" id="KW-0158">Chromosome</keyword>
<reference evidence="10" key="1">
    <citation type="submission" date="2022-11" db="UniProtKB">
        <authorList>
            <consortium name="WormBaseParasite"/>
        </authorList>
    </citation>
    <scope>IDENTIFICATION</scope>
</reference>
<evidence type="ECO:0000256" key="5">
    <source>
        <dbReference type="RuleBase" id="RU003767"/>
    </source>
</evidence>
<dbReference type="CDD" id="cd00074">
    <property type="entry name" value="HFD_H2A"/>
    <property type="match status" value="1"/>
</dbReference>
<dbReference type="Gene3D" id="1.10.20.10">
    <property type="entry name" value="Histone, subunit A"/>
    <property type="match status" value="1"/>
</dbReference>
<dbReference type="FunFam" id="1.10.20.10:FF:000093">
    <property type="entry name" value="Histone H2A"/>
    <property type="match status" value="1"/>
</dbReference>
<dbReference type="GO" id="GO:0046982">
    <property type="term" value="F:protein heterodimerization activity"/>
    <property type="evidence" value="ECO:0007669"/>
    <property type="project" value="InterPro"/>
</dbReference>
<keyword evidence="5" id="KW-0539">Nucleus</keyword>
<comment type="similarity">
    <text evidence="5">Belongs to the histone H2A family.</text>
</comment>
<keyword evidence="5" id="KW-0238">DNA-binding</keyword>
<feature type="domain" description="Histone H2A C-terminal" evidence="8">
    <location>
        <begin position="152"/>
        <end position="185"/>
    </location>
</feature>
<dbReference type="PRINTS" id="PR00620">
    <property type="entry name" value="HISTONEH2A"/>
</dbReference>
<dbReference type="InterPro" id="IPR002119">
    <property type="entry name" value="Histone_H2A"/>
</dbReference>
<evidence type="ECO:0000256" key="3">
    <source>
        <dbReference type="ARBA" id="ARBA00022499"/>
    </source>
</evidence>
<evidence type="ECO:0000313" key="10">
    <source>
        <dbReference type="WBParaSite" id="PSAMB.scaffold1835size27491.g15120.t1"/>
    </source>
</evidence>
<dbReference type="Pfam" id="PF16211">
    <property type="entry name" value="Histone_H2A_C"/>
    <property type="match status" value="1"/>
</dbReference>
<dbReference type="SMART" id="SM00414">
    <property type="entry name" value="H2A"/>
    <property type="match status" value="1"/>
</dbReference>
<dbReference type="GO" id="GO:0000786">
    <property type="term" value="C:nucleosome"/>
    <property type="evidence" value="ECO:0007669"/>
    <property type="project" value="UniProtKB-KW"/>
</dbReference>
<dbReference type="GO" id="GO:0030527">
    <property type="term" value="F:structural constituent of chromatin"/>
    <property type="evidence" value="ECO:0007669"/>
    <property type="project" value="InterPro"/>
</dbReference>
<dbReference type="InterPro" id="IPR032454">
    <property type="entry name" value="Histone_H2A_C"/>
</dbReference>
<evidence type="ECO:0000259" key="8">
    <source>
        <dbReference type="Pfam" id="PF16211"/>
    </source>
</evidence>
<dbReference type="InterPro" id="IPR009072">
    <property type="entry name" value="Histone-fold"/>
</dbReference>
<dbReference type="GO" id="GO:0003677">
    <property type="term" value="F:DNA binding"/>
    <property type="evidence" value="ECO:0007669"/>
    <property type="project" value="UniProtKB-KW"/>
</dbReference>
<dbReference type="InterPro" id="IPR007125">
    <property type="entry name" value="H2A/H2B/H3"/>
</dbReference>
<evidence type="ECO:0000256" key="6">
    <source>
        <dbReference type="SAM" id="MobiDB-lite"/>
    </source>
</evidence>
<evidence type="ECO:0000256" key="2">
    <source>
        <dbReference type="ARBA" id="ARBA00022454"/>
    </source>
</evidence>